<evidence type="ECO:0000256" key="7">
    <source>
        <dbReference type="RuleBase" id="RU363032"/>
    </source>
</evidence>
<feature type="compositionally biased region" description="Low complexity" evidence="8">
    <location>
        <begin position="9"/>
        <end position="25"/>
    </location>
</feature>
<organism evidence="10 11">
    <name type="scientific">Arthrobacter cheniae</name>
    <dbReference type="NCBI Taxonomy" id="1258888"/>
    <lineage>
        <taxon>Bacteria</taxon>
        <taxon>Bacillati</taxon>
        <taxon>Actinomycetota</taxon>
        <taxon>Actinomycetes</taxon>
        <taxon>Micrococcales</taxon>
        <taxon>Micrococcaceae</taxon>
        <taxon>Arthrobacter</taxon>
    </lineage>
</organism>
<evidence type="ECO:0000256" key="6">
    <source>
        <dbReference type="ARBA" id="ARBA00023136"/>
    </source>
</evidence>
<dbReference type="SUPFAM" id="SSF161098">
    <property type="entry name" value="MetI-like"/>
    <property type="match status" value="1"/>
</dbReference>
<keyword evidence="4 7" id="KW-0812">Transmembrane</keyword>
<evidence type="ECO:0000313" key="10">
    <source>
        <dbReference type="EMBL" id="RJT81795.1"/>
    </source>
</evidence>
<proteinExistence type="inferred from homology"/>
<evidence type="ECO:0000256" key="2">
    <source>
        <dbReference type="ARBA" id="ARBA00022448"/>
    </source>
</evidence>
<feature type="transmembrane region" description="Helical" evidence="7">
    <location>
        <begin position="179"/>
        <end position="200"/>
    </location>
</feature>
<dbReference type="GO" id="GO:0005886">
    <property type="term" value="C:plasma membrane"/>
    <property type="evidence" value="ECO:0007669"/>
    <property type="project" value="UniProtKB-SubCell"/>
</dbReference>
<dbReference type="InterPro" id="IPR000515">
    <property type="entry name" value="MetI-like"/>
</dbReference>
<evidence type="ECO:0000256" key="8">
    <source>
        <dbReference type="SAM" id="MobiDB-lite"/>
    </source>
</evidence>
<comment type="similarity">
    <text evidence="7">Belongs to the binding-protein-dependent transport system permease family.</text>
</comment>
<evidence type="ECO:0000256" key="4">
    <source>
        <dbReference type="ARBA" id="ARBA00022692"/>
    </source>
</evidence>
<evidence type="ECO:0000259" key="9">
    <source>
        <dbReference type="PROSITE" id="PS50928"/>
    </source>
</evidence>
<feature type="transmembrane region" description="Helical" evidence="7">
    <location>
        <begin position="280"/>
        <end position="303"/>
    </location>
</feature>
<dbReference type="GO" id="GO:0055085">
    <property type="term" value="P:transmembrane transport"/>
    <property type="evidence" value="ECO:0007669"/>
    <property type="project" value="InterPro"/>
</dbReference>
<dbReference type="PANTHER" id="PTHR32243:SF18">
    <property type="entry name" value="INNER MEMBRANE ABC TRANSPORTER PERMEASE PROTEIN YCJP"/>
    <property type="match status" value="1"/>
</dbReference>
<dbReference type="PROSITE" id="PS50928">
    <property type="entry name" value="ABC_TM1"/>
    <property type="match status" value="1"/>
</dbReference>
<evidence type="ECO:0000313" key="11">
    <source>
        <dbReference type="Proteomes" id="UP000272560"/>
    </source>
</evidence>
<reference evidence="10 11" key="1">
    <citation type="submission" date="2018-09" db="EMBL/GenBank/DDBJ databases">
        <title>Novel species of Arthrobacter.</title>
        <authorList>
            <person name="Liu Q."/>
            <person name="Xin Y.-H."/>
        </authorList>
    </citation>
    <scope>NUCLEOTIDE SEQUENCE [LARGE SCALE GENOMIC DNA]</scope>
    <source>
        <strain evidence="10 11">Hz2</strain>
    </source>
</reference>
<dbReference type="AlphaFoldDB" id="A0A3A5MDL0"/>
<dbReference type="OrthoDB" id="3817793at2"/>
<dbReference type="Gene3D" id="1.10.3720.10">
    <property type="entry name" value="MetI-like"/>
    <property type="match status" value="1"/>
</dbReference>
<accession>A0A3A5MDL0</accession>
<comment type="subcellular location">
    <subcellularLocation>
        <location evidence="1 7">Cell membrane</location>
        <topology evidence="1 7">Multi-pass membrane protein</topology>
    </subcellularLocation>
</comment>
<dbReference type="EMBL" id="QZVT01000002">
    <property type="protein sequence ID" value="RJT81795.1"/>
    <property type="molecule type" value="Genomic_DNA"/>
</dbReference>
<protein>
    <submittedName>
        <fullName evidence="10">Carbohydrate ABC transporter permease</fullName>
    </submittedName>
</protein>
<dbReference type="Proteomes" id="UP000272560">
    <property type="component" value="Unassembled WGS sequence"/>
</dbReference>
<evidence type="ECO:0000256" key="5">
    <source>
        <dbReference type="ARBA" id="ARBA00022989"/>
    </source>
</evidence>
<keyword evidence="6 7" id="KW-0472">Membrane</keyword>
<dbReference type="PANTHER" id="PTHR32243">
    <property type="entry name" value="MALTOSE TRANSPORT SYSTEM PERMEASE-RELATED"/>
    <property type="match status" value="1"/>
</dbReference>
<dbReference type="InterPro" id="IPR050901">
    <property type="entry name" value="BP-dep_ABC_trans_perm"/>
</dbReference>
<keyword evidence="11" id="KW-1185">Reference proteome</keyword>
<feature type="transmembrane region" description="Helical" evidence="7">
    <location>
        <begin position="45"/>
        <end position="66"/>
    </location>
</feature>
<name>A0A3A5MDL0_9MICC</name>
<feature type="transmembrane region" description="Helical" evidence="7">
    <location>
        <begin position="117"/>
        <end position="139"/>
    </location>
</feature>
<keyword evidence="2 7" id="KW-0813">Transport</keyword>
<feature type="transmembrane region" description="Helical" evidence="7">
    <location>
        <begin position="233"/>
        <end position="260"/>
    </location>
</feature>
<keyword evidence="3" id="KW-1003">Cell membrane</keyword>
<feature type="transmembrane region" description="Helical" evidence="7">
    <location>
        <begin position="151"/>
        <end position="173"/>
    </location>
</feature>
<gene>
    <name evidence="10" type="ORF">D6T63_03255</name>
</gene>
<dbReference type="CDD" id="cd06261">
    <property type="entry name" value="TM_PBP2"/>
    <property type="match status" value="1"/>
</dbReference>
<dbReference type="Pfam" id="PF00528">
    <property type="entry name" value="BPD_transp_1"/>
    <property type="match status" value="1"/>
</dbReference>
<sequence>MSAHVTPESAAPTTQQADTTQKASSPSTPRRPFNRHTVERKTLSIMRWAVIGFFLLITLLPFYYMVLLSLKPIESLLRNPASIIVTPTEFTLRAYEQVLAPVSAGGQGFGTFLLNSAFVAVSAVILSLLVAVPGAYAVARLPFFGHRQVNALFLAAYLFPAIVMAIPLFVLFTRLGLRGSLVGLVLVYIAQTVPVAIYMLRNYLETVPVSVEEAGLVDGLSRIGVLRRISLPLVLPSIMATGLFIFMIAWNEFLFALLFLVERRDSWTVSLGLSQLSGSAEIPTTVLMAGSVVLTLPILIVFFSTERLLTGGLTAGAEKG</sequence>
<feature type="region of interest" description="Disordered" evidence="8">
    <location>
        <begin position="1"/>
        <end position="34"/>
    </location>
</feature>
<evidence type="ECO:0000256" key="3">
    <source>
        <dbReference type="ARBA" id="ARBA00022475"/>
    </source>
</evidence>
<dbReference type="InterPro" id="IPR035906">
    <property type="entry name" value="MetI-like_sf"/>
</dbReference>
<evidence type="ECO:0000256" key="1">
    <source>
        <dbReference type="ARBA" id="ARBA00004651"/>
    </source>
</evidence>
<keyword evidence="5 7" id="KW-1133">Transmembrane helix</keyword>
<comment type="caution">
    <text evidence="10">The sequence shown here is derived from an EMBL/GenBank/DDBJ whole genome shotgun (WGS) entry which is preliminary data.</text>
</comment>
<feature type="domain" description="ABC transmembrane type-1" evidence="9">
    <location>
        <begin position="113"/>
        <end position="305"/>
    </location>
</feature>